<dbReference type="InterPro" id="IPR029071">
    <property type="entry name" value="Ubiquitin-like_domsf"/>
</dbReference>
<dbReference type="Proteomes" id="UP000694866">
    <property type="component" value="Unplaced"/>
</dbReference>
<reference evidence="3" key="1">
    <citation type="submission" date="2025-08" db="UniProtKB">
        <authorList>
            <consortium name="RefSeq"/>
        </authorList>
    </citation>
    <scope>IDENTIFICATION</scope>
    <source>
        <strain evidence="3">USDA-PBARC FA_bdor</strain>
        <tissue evidence="3">Whole organism</tissue>
    </source>
</reference>
<dbReference type="GO" id="GO:0000398">
    <property type="term" value="P:mRNA splicing, via spliceosome"/>
    <property type="evidence" value="ECO:0007669"/>
    <property type="project" value="InterPro"/>
</dbReference>
<dbReference type="InterPro" id="IPR040610">
    <property type="entry name" value="SNRNP25_ubiquitin"/>
</dbReference>
<sequence>MQDVNNASENERIKDVQWSHEELVNLTKEAIDKIIESDPLFRGLPSDATVDEIKAQVAVAEGQAITVYLNRGALPRLAVVVPPNNTTVSDLKKAIECQTNLSLKREKVHKKISWRHIWKKYDICFDQVPLNNNEENMKNYGVCNRVELHYRKRHREKNKIRPAVRH</sequence>
<evidence type="ECO:0000313" key="2">
    <source>
        <dbReference type="Proteomes" id="UP000694866"/>
    </source>
</evidence>
<organism evidence="2 3">
    <name type="scientific">Fopius arisanus</name>
    <dbReference type="NCBI Taxonomy" id="64838"/>
    <lineage>
        <taxon>Eukaryota</taxon>
        <taxon>Metazoa</taxon>
        <taxon>Ecdysozoa</taxon>
        <taxon>Arthropoda</taxon>
        <taxon>Hexapoda</taxon>
        <taxon>Insecta</taxon>
        <taxon>Pterygota</taxon>
        <taxon>Neoptera</taxon>
        <taxon>Endopterygota</taxon>
        <taxon>Hymenoptera</taxon>
        <taxon>Apocrita</taxon>
        <taxon>Ichneumonoidea</taxon>
        <taxon>Braconidae</taxon>
        <taxon>Opiinae</taxon>
        <taxon>Fopius</taxon>
    </lineage>
</organism>
<dbReference type="GO" id="GO:0005689">
    <property type="term" value="C:U12-type spliceosomal complex"/>
    <property type="evidence" value="ECO:0007669"/>
    <property type="project" value="TreeGrafter"/>
</dbReference>
<dbReference type="SUPFAM" id="SSF54236">
    <property type="entry name" value="Ubiquitin-like"/>
    <property type="match status" value="1"/>
</dbReference>
<dbReference type="PANTHER" id="PTHR14942:SF0">
    <property type="entry name" value="U11_U12 SMALL NUCLEAR RIBONUCLEOPROTEIN 25 KDA PROTEIN"/>
    <property type="match status" value="1"/>
</dbReference>
<evidence type="ECO:0000313" key="3">
    <source>
        <dbReference type="RefSeq" id="XP_011298407.1"/>
    </source>
</evidence>
<dbReference type="GeneID" id="105263716"/>
<name>A0A9R1TWE7_9HYME</name>
<protein>
    <submittedName>
        <fullName evidence="3">U11/U12 small nuclear ribonucleoprotein 25 kDa protein</fullName>
    </submittedName>
</protein>
<dbReference type="Gene3D" id="3.10.20.90">
    <property type="entry name" value="Phosphatidylinositol 3-kinase Catalytic Subunit, Chain A, domain 1"/>
    <property type="match status" value="1"/>
</dbReference>
<dbReference type="InterPro" id="IPR039690">
    <property type="entry name" value="SNRNP25"/>
</dbReference>
<keyword evidence="3" id="KW-0687">Ribonucleoprotein</keyword>
<evidence type="ECO:0000259" key="1">
    <source>
        <dbReference type="Pfam" id="PF18036"/>
    </source>
</evidence>
<accession>A0A9R1TWE7</accession>
<dbReference type="OrthoDB" id="72819at2759"/>
<dbReference type="Pfam" id="PF18036">
    <property type="entry name" value="Ubiquitin_4"/>
    <property type="match status" value="1"/>
</dbReference>
<dbReference type="AlphaFoldDB" id="A0A9R1TWE7"/>
<dbReference type="RefSeq" id="XP_011298407.1">
    <property type="nucleotide sequence ID" value="XM_011300105.1"/>
</dbReference>
<proteinExistence type="predicted"/>
<dbReference type="KEGG" id="fas:105263716"/>
<dbReference type="PANTHER" id="PTHR14942">
    <property type="entry name" value="U11/U12 SMALL NUCLEAR RIBONUCLEOPROTEIN 25 KDA PROTEIN"/>
    <property type="match status" value="1"/>
</dbReference>
<feature type="domain" description="SNRNP25 ubiquitin-like" evidence="1">
    <location>
        <begin position="65"/>
        <end position="153"/>
    </location>
</feature>
<gene>
    <name evidence="3" type="primary">LOC105263716</name>
</gene>
<keyword evidence="2" id="KW-1185">Reference proteome</keyword>
<dbReference type="CDD" id="cd17058">
    <property type="entry name" value="Ubl_SNRNP25"/>
    <property type="match status" value="1"/>
</dbReference>